<feature type="domain" description="PA" evidence="14">
    <location>
        <begin position="517"/>
        <end position="599"/>
    </location>
</feature>
<dbReference type="RefSeq" id="WP_394826863.1">
    <property type="nucleotide sequence ID" value="NZ_CP089984.1"/>
</dbReference>
<comment type="subcellular location">
    <subcellularLocation>
        <location evidence="2">Secreted</location>
    </subcellularLocation>
</comment>
<dbReference type="Pfam" id="PF07504">
    <property type="entry name" value="FTP"/>
    <property type="match status" value="1"/>
</dbReference>
<dbReference type="Gene3D" id="1.10.390.10">
    <property type="entry name" value="Neutral Protease Domain 2"/>
    <property type="match status" value="1"/>
</dbReference>
<feature type="region of interest" description="Disordered" evidence="12">
    <location>
        <begin position="27"/>
        <end position="46"/>
    </location>
</feature>
<evidence type="ECO:0000313" key="16">
    <source>
        <dbReference type="EMBL" id="WXB17233.1"/>
    </source>
</evidence>
<keyword evidence="5" id="KW-0645">Protease</keyword>
<keyword evidence="11" id="KW-0865">Zymogen</keyword>
<comment type="cofactor">
    <cofactor evidence="1">
        <name>Zn(2+)</name>
        <dbReference type="ChEBI" id="CHEBI:29105"/>
    </cofactor>
</comment>
<evidence type="ECO:0000256" key="3">
    <source>
        <dbReference type="ARBA" id="ARBA00006006"/>
    </source>
</evidence>
<name>A0ABZ2M555_9BACT</name>
<keyword evidence="10" id="KW-0482">Metalloprotease</keyword>
<evidence type="ECO:0000256" key="7">
    <source>
        <dbReference type="ARBA" id="ARBA00022729"/>
    </source>
</evidence>
<evidence type="ECO:0000256" key="4">
    <source>
        <dbReference type="ARBA" id="ARBA00022525"/>
    </source>
</evidence>
<evidence type="ECO:0000256" key="2">
    <source>
        <dbReference type="ARBA" id="ARBA00004613"/>
    </source>
</evidence>
<evidence type="ECO:0000256" key="5">
    <source>
        <dbReference type="ARBA" id="ARBA00022670"/>
    </source>
</evidence>
<dbReference type="InterPro" id="IPR046450">
    <property type="entry name" value="PA_dom_sf"/>
</dbReference>
<organism evidence="16 17">
    <name type="scientific">Pendulispora albinea</name>
    <dbReference type="NCBI Taxonomy" id="2741071"/>
    <lineage>
        <taxon>Bacteria</taxon>
        <taxon>Pseudomonadati</taxon>
        <taxon>Myxococcota</taxon>
        <taxon>Myxococcia</taxon>
        <taxon>Myxococcales</taxon>
        <taxon>Sorangiineae</taxon>
        <taxon>Pendulisporaceae</taxon>
        <taxon>Pendulispora</taxon>
    </lineage>
</organism>
<feature type="compositionally biased region" description="Polar residues" evidence="12">
    <location>
        <begin position="462"/>
        <end position="474"/>
    </location>
</feature>
<evidence type="ECO:0000256" key="1">
    <source>
        <dbReference type="ARBA" id="ARBA00001947"/>
    </source>
</evidence>
<dbReference type="Gene3D" id="3.50.30.30">
    <property type="match status" value="1"/>
</dbReference>
<reference evidence="16 17" key="1">
    <citation type="submission" date="2021-12" db="EMBL/GenBank/DDBJ databases">
        <title>Discovery of the Pendulisporaceae a myxobacterial family with distinct sporulation behavior and unique specialized metabolism.</title>
        <authorList>
            <person name="Garcia R."/>
            <person name="Popoff A."/>
            <person name="Bader C.D."/>
            <person name="Loehr J."/>
            <person name="Walesch S."/>
            <person name="Walt C."/>
            <person name="Boldt J."/>
            <person name="Bunk B."/>
            <person name="Haeckl F.J.F.P.J."/>
            <person name="Gunesch A.P."/>
            <person name="Birkelbach J."/>
            <person name="Nuebel U."/>
            <person name="Pietschmann T."/>
            <person name="Bach T."/>
            <person name="Mueller R."/>
        </authorList>
    </citation>
    <scope>NUCLEOTIDE SEQUENCE [LARGE SCALE GENOMIC DNA]</scope>
    <source>
        <strain evidence="16 17">MSr11954</strain>
    </source>
</reference>
<dbReference type="Pfam" id="PF02128">
    <property type="entry name" value="Peptidase_M36"/>
    <property type="match status" value="1"/>
</dbReference>
<dbReference type="InterPro" id="IPR027268">
    <property type="entry name" value="Peptidase_M4/M1_CTD_sf"/>
</dbReference>
<protein>
    <submittedName>
        <fullName evidence="16">M36 family metallopeptidase</fullName>
    </submittedName>
</protein>
<keyword evidence="9" id="KW-0862">Zinc</keyword>
<sequence>MRKGVSRLGLLAATGALLVGLPMCARDSGAPPGSNPGDRSGEETAPDDTDVRAALASTPLGQVVSRDERGAARFIVGAVEDSPATLNASSETAARVHLSRHAELLGVSESAIRTMTQIDTQKLEGGASVVRFEQRVNGIEIFRARASVVLDPSKNLVSIGANLHPRAAATHAAKAMPFRKTAESVVADVYAGHFGYALPEKSVNDTGARGGDFRGYDLATPQGAPAVLDAAAKKVFFPQGDGLVAAYYVEMAARASGSNENESYSYVIAADDGRVLYEASLTASDSFKYRVWADPSGVPADGPYVDYSPHPTGFPNGVLPGYAQPILISQEGFNKNPNGQADPWLPPNATTTFGNNVRAYGDRNDNHAGSGDGFDPGDVVPDVTAPKTFDRIYDVNKEPNASPDQIKAAATQLFYVNNWLHDYFYDSGFNEAAGVAQLSNFGRGGAEGDPLRAEAQDGADSGFSNNANMSTPSDGISPRMQMFVWSGVPNRSFQTTPAGAYTDPFGAAAFGPQQFEITGDLVVSSPADACAVPTNVAGKIAVIDRGTCPFTDKGKNAQAAGAIGIVLVNNAAGHSAPNPGLPDASITIPLIGLSLEDGAIVKSALARGPVSARLKRGAETLHDGTIDNTVIAHEWGHYIHHRLVSCGSASCSGMSEGWGDFVSLFMVVRESDLDNELFGAAFPMAQYAAAGITNSAAYFGIRRAPYSANRAKNPFTFRHIRRSSPLPTGAPLSPASPDNAEVHNVGEIWTQTLFEGYVNVLHAGQVAGRSFDQSKRRMADYIVAGMKAAPPEPTFTEQRDAILSTVWAMGQKDDFFALARGFAKRGLGSGAIAPPTSSTSFDEAVENFDMRGKLTIVDAKLDDSISSCDDDGVLDAGETGKLTVRVRNLGWQNLRSSKLNVSTTDPSVTFTNNGQATIRSIDPYGIATVTVTVAADQIPLSRAELPITIELRNDEAVPAVTSTVVNTLFNYDDVPNSSPIDNVESARPAWTIDHGSPRPANVWLRQGDASNHVWHAHDLGVTSDERLVSPNLVVGNGDFKITFKHRYQFETTPGAPATYWDGGVLEITTDNGATWNDIATYKDPGYPQTLIAGGENPLQGRKAWAGDSPGYPAYTTVSVNLGKQLQGKTIKVRFRAGADESGGHTGWDIDNLIFSGLTNLPFPSIVDDRTTCEAELAKAK</sequence>
<proteinExistence type="inferred from homology"/>
<evidence type="ECO:0000259" key="15">
    <source>
        <dbReference type="Pfam" id="PF07504"/>
    </source>
</evidence>
<dbReference type="CDD" id="cd04818">
    <property type="entry name" value="PA_subtilisin_1"/>
    <property type="match status" value="1"/>
</dbReference>
<evidence type="ECO:0000259" key="14">
    <source>
        <dbReference type="Pfam" id="PF02225"/>
    </source>
</evidence>
<dbReference type="Gene3D" id="3.10.170.10">
    <property type="match status" value="1"/>
</dbReference>
<keyword evidence="17" id="KW-1185">Reference proteome</keyword>
<dbReference type="SUPFAM" id="SSF52025">
    <property type="entry name" value="PA domain"/>
    <property type="match status" value="1"/>
</dbReference>
<gene>
    <name evidence="16" type="ORF">LZC94_08115</name>
</gene>
<dbReference type="Gene3D" id="2.60.120.260">
    <property type="entry name" value="Galactose-binding domain-like"/>
    <property type="match status" value="1"/>
</dbReference>
<dbReference type="PANTHER" id="PTHR33478:SF1">
    <property type="entry name" value="EXTRACELLULAR METALLOPROTEINASE MEP"/>
    <property type="match status" value="1"/>
</dbReference>
<evidence type="ECO:0000313" key="17">
    <source>
        <dbReference type="Proteomes" id="UP001370348"/>
    </source>
</evidence>
<dbReference type="InterPro" id="IPR050371">
    <property type="entry name" value="Fungal_virulence_M36"/>
</dbReference>
<dbReference type="InterPro" id="IPR003137">
    <property type="entry name" value="PA_domain"/>
</dbReference>
<feature type="chain" id="PRO_5046174499" evidence="13">
    <location>
        <begin position="26"/>
        <end position="1180"/>
    </location>
</feature>
<dbReference type="InterPro" id="IPR001842">
    <property type="entry name" value="Peptidase_M36"/>
</dbReference>
<feature type="signal peptide" evidence="13">
    <location>
        <begin position="1"/>
        <end position="25"/>
    </location>
</feature>
<keyword evidence="7 13" id="KW-0732">Signal</keyword>
<accession>A0ABZ2M555</accession>
<dbReference type="Proteomes" id="UP001370348">
    <property type="component" value="Chromosome"/>
</dbReference>
<evidence type="ECO:0000256" key="13">
    <source>
        <dbReference type="SAM" id="SignalP"/>
    </source>
</evidence>
<dbReference type="EMBL" id="CP089984">
    <property type="protein sequence ID" value="WXB17233.1"/>
    <property type="molecule type" value="Genomic_DNA"/>
</dbReference>
<comment type="similarity">
    <text evidence="3">Belongs to the peptidase M36 family.</text>
</comment>
<dbReference type="InterPro" id="IPR011096">
    <property type="entry name" value="FTP_domain"/>
</dbReference>
<keyword evidence="4" id="KW-0964">Secreted</keyword>
<evidence type="ECO:0000256" key="10">
    <source>
        <dbReference type="ARBA" id="ARBA00023049"/>
    </source>
</evidence>
<dbReference type="Pfam" id="PF02225">
    <property type="entry name" value="PA"/>
    <property type="match status" value="1"/>
</dbReference>
<dbReference type="SUPFAM" id="SSF55486">
    <property type="entry name" value="Metalloproteases ('zincins'), catalytic domain"/>
    <property type="match status" value="1"/>
</dbReference>
<evidence type="ECO:0000256" key="12">
    <source>
        <dbReference type="SAM" id="MobiDB-lite"/>
    </source>
</evidence>
<evidence type="ECO:0000256" key="8">
    <source>
        <dbReference type="ARBA" id="ARBA00022801"/>
    </source>
</evidence>
<dbReference type="PANTHER" id="PTHR33478">
    <property type="entry name" value="EXTRACELLULAR METALLOPROTEINASE MEP"/>
    <property type="match status" value="1"/>
</dbReference>
<feature type="domain" description="FTP" evidence="15">
    <location>
        <begin position="118"/>
        <end position="162"/>
    </location>
</feature>
<evidence type="ECO:0000256" key="9">
    <source>
        <dbReference type="ARBA" id="ARBA00022833"/>
    </source>
</evidence>
<evidence type="ECO:0000256" key="6">
    <source>
        <dbReference type="ARBA" id="ARBA00022723"/>
    </source>
</evidence>
<feature type="region of interest" description="Disordered" evidence="12">
    <location>
        <begin position="447"/>
        <end position="475"/>
    </location>
</feature>
<keyword evidence="8" id="KW-0378">Hydrolase</keyword>
<keyword evidence="6" id="KW-0479">Metal-binding</keyword>
<evidence type="ECO:0000256" key="11">
    <source>
        <dbReference type="ARBA" id="ARBA00023145"/>
    </source>
</evidence>